<dbReference type="RefSeq" id="WP_073324130.1">
    <property type="nucleotide sequence ID" value="NZ_FQWD01000005.1"/>
</dbReference>
<dbReference type="InterPro" id="IPR006680">
    <property type="entry name" value="Amidohydro-rel"/>
</dbReference>
<reference evidence="4" key="1">
    <citation type="submission" date="2016-11" db="EMBL/GenBank/DDBJ databases">
        <authorList>
            <person name="Varghese N."/>
            <person name="Submissions S."/>
        </authorList>
    </citation>
    <scope>NUCLEOTIDE SEQUENCE [LARGE SCALE GENOMIC DNA]</scope>
    <source>
        <strain evidence="4">CGMCC 1.8995</strain>
    </source>
</reference>
<dbReference type="InterPro" id="IPR011059">
    <property type="entry name" value="Metal-dep_hydrolase_composite"/>
</dbReference>
<dbReference type="GO" id="GO:0016810">
    <property type="term" value="F:hydrolase activity, acting on carbon-nitrogen (but not peptide) bonds"/>
    <property type="evidence" value="ECO:0007669"/>
    <property type="project" value="InterPro"/>
</dbReference>
<feature type="domain" description="Amidohydrolase-related" evidence="2">
    <location>
        <begin position="53"/>
        <end position="400"/>
    </location>
</feature>
<name>A0A1M5NB71_9ALTE</name>
<organism evidence="3 4">
    <name type="scientific">Marisediminitalea aggregata</name>
    <dbReference type="NCBI Taxonomy" id="634436"/>
    <lineage>
        <taxon>Bacteria</taxon>
        <taxon>Pseudomonadati</taxon>
        <taxon>Pseudomonadota</taxon>
        <taxon>Gammaproteobacteria</taxon>
        <taxon>Alteromonadales</taxon>
        <taxon>Alteromonadaceae</taxon>
        <taxon>Marisediminitalea</taxon>
    </lineage>
</organism>
<sequence length="413" mass="44329">MRTIIKNARIFDGTGRKPFPGSVAVEGNRITDVSESDITAASGDRIINADGRVLMPGLVEAHAHLTWPTSVEKFVPGMYLPPEELALTAARNARILLDHGFTSAYSAGALSKKLEISLNEHLTTGGLPGPRLIPSSVEREPPNDSELDPGQADKHEHGPEGVKAFVKECADIGAKAVKFLISGENALKPGASHELLYSEEEILAAGEQAKASDVWLTGHAHAAEAVKLGVRAGFRVLYHCTYADDEAIDMLLANKENMFVAPTIGIVQATLDATPPPHMDMTYMKKDAADVMAHQIKLVAKLKAGGMKLLPGGDYGFPFNPNGRNARDLELWVQHFNYTPEEVLHAATQLGGEIMGMGDELGLVKTGYLADLLLIDGDPTEDVTILQNKANISLIMKDGDAYKLPLSLLTTAA</sequence>
<evidence type="ECO:0000313" key="3">
    <source>
        <dbReference type="EMBL" id="SHG86804.1"/>
    </source>
</evidence>
<protein>
    <submittedName>
        <fullName evidence="3">Imidazolonepropionase</fullName>
    </submittedName>
</protein>
<dbReference type="Proteomes" id="UP000184520">
    <property type="component" value="Unassembled WGS sequence"/>
</dbReference>
<gene>
    <name evidence="3" type="ORF">SAMN05216361_3154</name>
</gene>
<dbReference type="InterPro" id="IPR032466">
    <property type="entry name" value="Metal_Hydrolase"/>
</dbReference>
<evidence type="ECO:0000313" key="4">
    <source>
        <dbReference type="Proteomes" id="UP000184520"/>
    </source>
</evidence>
<dbReference type="SUPFAM" id="SSF51556">
    <property type="entry name" value="Metallo-dependent hydrolases"/>
    <property type="match status" value="1"/>
</dbReference>
<evidence type="ECO:0000259" key="2">
    <source>
        <dbReference type="Pfam" id="PF01979"/>
    </source>
</evidence>
<dbReference type="Gene3D" id="2.30.40.10">
    <property type="entry name" value="Urease, subunit C, domain 1"/>
    <property type="match status" value="1"/>
</dbReference>
<keyword evidence="4" id="KW-1185">Reference proteome</keyword>
<dbReference type="EMBL" id="FQWD01000005">
    <property type="protein sequence ID" value="SHG86804.1"/>
    <property type="molecule type" value="Genomic_DNA"/>
</dbReference>
<dbReference type="SUPFAM" id="SSF51338">
    <property type="entry name" value="Composite domain of metallo-dependent hydrolases"/>
    <property type="match status" value="1"/>
</dbReference>
<dbReference type="Gene3D" id="3.20.20.140">
    <property type="entry name" value="Metal-dependent hydrolases"/>
    <property type="match status" value="1"/>
</dbReference>
<dbReference type="PANTHER" id="PTHR43135">
    <property type="entry name" value="ALPHA-D-RIBOSE 1-METHYLPHOSPHONATE 5-TRIPHOSPHATE DIPHOSPHATASE"/>
    <property type="match status" value="1"/>
</dbReference>
<feature type="region of interest" description="Disordered" evidence="1">
    <location>
        <begin position="125"/>
        <end position="158"/>
    </location>
</feature>
<dbReference type="Pfam" id="PF01979">
    <property type="entry name" value="Amidohydro_1"/>
    <property type="match status" value="1"/>
</dbReference>
<dbReference type="STRING" id="634436.SAMN05216361_3154"/>
<dbReference type="InterPro" id="IPR051781">
    <property type="entry name" value="Metallo-dep_Hydrolase"/>
</dbReference>
<accession>A0A1M5NB71</accession>
<dbReference type="AlphaFoldDB" id="A0A1M5NB71"/>
<evidence type="ECO:0000256" key="1">
    <source>
        <dbReference type="SAM" id="MobiDB-lite"/>
    </source>
</evidence>
<dbReference type="PANTHER" id="PTHR43135:SF3">
    <property type="entry name" value="ALPHA-D-RIBOSE 1-METHYLPHOSPHONATE 5-TRIPHOSPHATE DIPHOSPHATASE"/>
    <property type="match status" value="1"/>
</dbReference>
<dbReference type="OrthoDB" id="9776455at2"/>
<proteinExistence type="predicted"/>